<gene>
    <name evidence="1" type="ORF">N780_05045</name>
</gene>
<dbReference type="RefSeq" id="WP_036785815.1">
    <property type="nucleotide sequence ID" value="NZ_AVBG01000012.1"/>
</dbReference>
<accession>A0A0A2V9X0</accession>
<keyword evidence="2" id="KW-1185">Reference proteome</keyword>
<comment type="caution">
    <text evidence="1">The sequence shown here is derived from an EMBL/GenBank/DDBJ whole genome shotgun (WGS) entry which is preliminary data.</text>
</comment>
<keyword evidence="1" id="KW-0808">Transferase</keyword>
<dbReference type="Proteomes" id="UP000030153">
    <property type="component" value="Unassembled WGS sequence"/>
</dbReference>
<dbReference type="OrthoDB" id="5881184at2"/>
<dbReference type="Gene3D" id="1.10.287.1890">
    <property type="match status" value="1"/>
</dbReference>
<protein>
    <submittedName>
        <fullName evidence="1">SAM-dependent methyltransferase</fullName>
    </submittedName>
</protein>
<keyword evidence="1" id="KW-0489">Methyltransferase</keyword>
<dbReference type="GO" id="GO:0032259">
    <property type="term" value="P:methylation"/>
    <property type="evidence" value="ECO:0007669"/>
    <property type="project" value="UniProtKB-KW"/>
</dbReference>
<dbReference type="InterPro" id="IPR006901">
    <property type="entry name" value="TrmK"/>
</dbReference>
<dbReference type="PANTHER" id="PTHR38451">
    <property type="entry name" value="TRNA (ADENINE(22)-N(1))-METHYLTRANSFERASE"/>
    <property type="match status" value="1"/>
</dbReference>
<sequence length="236" mass="26963">MKQTELSRRLKAVASFIYKGATFADIGSDHAYLPAYVCERDPDARAIAGEVNDGPYQSAQRHINKQQLNDKVTVRKGNGLAVLSEDEVEVVTIAGMGGKLIKAILEEGKEKLGKVQRIIAQPNLDAQIVRLWFLHNGYELIEETIIEEDGHIYEVLIGDRSDTPWKPYGIDREKELLFGPFLRKEQSEPFISKWQGEADKLQFVLNQMKQAKQPDLDKVKEFETQYNWIQEEITNE</sequence>
<dbReference type="STRING" id="1385513.N780_05045"/>
<evidence type="ECO:0000313" key="1">
    <source>
        <dbReference type="EMBL" id="KGP90510.1"/>
    </source>
</evidence>
<dbReference type="Pfam" id="PF04816">
    <property type="entry name" value="TrmK"/>
    <property type="match status" value="1"/>
</dbReference>
<evidence type="ECO:0000313" key="2">
    <source>
        <dbReference type="Proteomes" id="UP000030153"/>
    </source>
</evidence>
<dbReference type="InterPro" id="IPR029063">
    <property type="entry name" value="SAM-dependent_MTases_sf"/>
</dbReference>
<dbReference type="PANTHER" id="PTHR38451:SF1">
    <property type="entry name" value="TRNA (ADENINE(22)-N(1))-METHYLTRANSFERASE"/>
    <property type="match status" value="1"/>
</dbReference>
<dbReference type="AlphaFoldDB" id="A0A0A2V9X0"/>
<dbReference type="SUPFAM" id="SSF53335">
    <property type="entry name" value="S-adenosyl-L-methionine-dependent methyltransferases"/>
    <property type="match status" value="1"/>
</dbReference>
<organism evidence="1 2">
    <name type="scientific">Pontibacillus chungwhensis BH030062</name>
    <dbReference type="NCBI Taxonomy" id="1385513"/>
    <lineage>
        <taxon>Bacteria</taxon>
        <taxon>Bacillati</taxon>
        <taxon>Bacillota</taxon>
        <taxon>Bacilli</taxon>
        <taxon>Bacillales</taxon>
        <taxon>Bacillaceae</taxon>
        <taxon>Pontibacillus</taxon>
    </lineage>
</organism>
<dbReference type="eggNOG" id="COG2384">
    <property type="taxonomic scope" value="Bacteria"/>
</dbReference>
<name>A0A0A2V9X0_9BACI</name>
<reference evidence="1 2" key="1">
    <citation type="submission" date="2013-08" db="EMBL/GenBank/DDBJ databases">
        <title>Genome of Pontibacillus chungwhensis.</title>
        <authorList>
            <person name="Wang Q."/>
            <person name="Wang G."/>
        </authorList>
    </citation>
    <scope>NUCLEOTIDE SEQUENCE [LARGE SCALE GENOMIC DNA]</scope>
    <source>
        <strain evidence="1 2">BH030062</strain>
    </source>
</reference>
<proteinExistence type="predicted"/>
<dbReference type="GO" id="GO:0160105">
    <property type="term" value="F:tRNA (adenine(22)-N1)-methyltransferase activity"/>
    <property type="evidence" value="ECO:0007669"/>
    <property type="project" value="InterPro"/>
</dbReference>
<dbReference type="PIRSF" id="PIRSF018637">
    <property type="entry name" value="TrmK"/>
    <property type="match status" value="1"/>
</dbReference>
<dbReference type="EMBL" id="AVBG01000012">
    <property type="protein sequence ID" value="KGP90510.1"/>
    <property type="molecule type" value="Genomic_DNA"/>
</dbReference>
<dbReference type="Gene3D" id="3.40.50.150">
    <property type="entry name" value="Vaccinia Virus protein VP39"/>
    <property type="match status" value="1"/>
</dbReference>